<reference evidence="7 9" key="2">
    <citation type="submission" date="2018-11" db="EMBL/GenBank/DDBJ databases">
        <authorList>
            <consortium name="Pathogen Informatics"/>
        </authorList>
    </citation>
    <scope>NUCLEOTIDE SEQUENCE [LARGE SCALE GENOMIC DNA]</scope>
</reference>
<evidence type="ECO:0000256" key="4">
    <source>
        <dbReference type="SAM" id="MobiDB-lite"/>
    </source>
</evidence>
<dbReference type="InterPro" id="IPR022075">
    <property type="entry name" value="Symplekin_C"/>
</dbReference>
<dbReference type="EMBL" id="UYYG01001154">
    <property type="protein sequence ID" value="VDN56182.1"/>
    <property type="molecule type" value="Genomic_DNA"/>
</dbReference>
<evidence type="ECO:0000259" key="6">
    <source>
        <dbReference type="Pfam" id="PF12295"/>
    </source>
</evidence>
<comment type="subcellular location">
    <subcellularLocation>
        <location evidence="1">Nucleus</location>
    </subcellularLocation>
</comment>
<dbReference type="Pfam" id="PF11935">
    <property type="entry name" value="SYMPK_PTA1_N"/>
    <property type="match status" value="1"/>
</dbReference>
<feature type="compositionally biased region" description="Polar residues" evidence="4">
    <location>
        <begin position="345"/>
        <end position="354"/>
    </location>
</feature>
<evidence type="ECO:0000313" key="10">
    <source>
        <dbReference type="WBParaSite" id="DME_0000179501-mRNA-1"/>
    </source>
</evidence>
<name>A0A0N4U4S0_DRAME</name>
<dbReference type="STRING" id="318479.A0A0N4U4S0"/>
<evidence type="ECO:0000313" key="9">
    <source>
        <dbReference type="Proteomes" id="UP000274756"/>
    </source>
</evidence>
<evidence type="ECO:0000256" key="2">
    <source>
        <dbReference type="ARBA" id="ARBA00022664"/>
    </source>
</evidence>
<dbReference type="Proteomes" id="UP000038040">
    <property type="component" value="Unplaced"/>
</dbReference>
<dbReference type="PANTHER" id="PTHR15245:SF20">
    <property type="entry name" value="SYMPLEKIN"/>
    <property type="match status" value="1"/>
</dbReference>
<evidence type="ECO:0000256" key="1">
    <source>
        <dbReference type="ARBA" id="ARBA00004123"/>
    </source>
</evidence>
<dbReference type="InterPro" id="IPR032460">
    <property type="entry name" value="Symplekin/Pta1_N"/>
</dbReference>
<keyword evidence="3" id="KW-0539">Nucleus</keyword>
<dbReference type="WBParaSite" id="DME_0000179501-mRNA-1">
    <property type="protein sequence ID" value="DME_0000179501-mRNA-1"/>
    <property type="gene ID" value="DME_0000179501"/>
</dbReference>
<dbReference type="GO" id="GO:0006397">
    <property type="term" value="P:mRNA processing"/>
    <property type="evidence" value="ECO:0007669"/>
    <property type="project" value="UniProtKB-KW"/>
</dbReference>
<organism evidence="8 10">
    <name type="scientific">Dracunculus medinensis</name>
    <name type="common">Guinea worm</name>
    <dbReference type="NCBI Taxonomy" id="318479"/>
    <lineage>
        <taxon>Eukaryota</taxon>
        <taxon>Metazoa</taxon>
        <taxon>Ecdysozoa</taxon>
        <taxon>Nematoda</taxon>
        <taxon>Chromadorea</taxon>
        <taxon>Rhabditida</taxon>
        <taxon>Spirurina</taxon>
        <taxon>Dracunculoidea</taxon>
        <taxon>Dracunculidae</taxon>
        <taxon>Dracunculus</taxon>
    </lineage>
</organism>
<dbReference type="InterPro" id="IPR011989">
    <property type="entry name" value="ARM-like"/>
</dbReference>
<feature type="domain" description="Symplekin C-terminal" evidence="6">
    <location>
        <begin position="902"/>
        <end position="1082"/>
    </location>
</feature>
<dbReference type="Proteomes" id="UP000274756">
    <property type="component" value="Unassembled WGS sequence"/>
</dbReference>
<evidence type="ECO:0000313" key="8">
    <source>
        <dbReference type="Proteomes" id="UP000038040"/>
    </source>
</evidence>
<evidence type="ECO:0000259" key="5">
    <source>
        <dbReference type="Pfam" id="PF11935"/>
    </source>
</evidence>
<feature type="region of interest" description="Disordered" evidence="4">
    <location>
        <begin position="345"/>
        <end position="401"/>
    </location>
</feature>
<evidence type="ECO:0000313" key="7">
    <source>
        <dbReference type="EMBL" id="VDN56182.1"/>
    </source>
</evidence>
<dbReference type="AlphaFoldDB" id="A0A0N4U4S0"/>
<protein>
    <submittedName>
        <fullName evidence="10">DUF3453 domain-containing protein</fullName>
    </submittedName>
</protein>
<dbReference type="SUPFAM" id="SSF48371">
    <property type="entry name" value="ARM repeat"/>
    <property type="match status" value="1"/>
</dbReference>
<dbReference type="PANTHER" id="PTHR15245">
    <property type="entry name" value="SYMPLEKIN-RELATED"/>
    <property type="match status" value="1"/>
</dbReference>
<dbReference type="Pfam" id="PF12295">
    <property type="entry name" value="Symplekin_C"/>
    <property type="match status" value="1"/>
</dbReference>
<reference evidence="10" key="1">
    <citation type="submission" date="2016-04" db="UniProtKB">
        <authorList>
            <consortium name="WormBaseParasite"/>
        </authorList>
    </citation>
    <scope>IDENTIFICATION</scope>
</reference>
<dbReference type="InterPro" id="IPR016024">
    <property type="entry name" value="ARM-type_fold"/>
</dbReference>
<dbReference type="Gene3D" id="1.25.10.10">
    <property type="entry name" value="Leucine-rich Repeat Variant"/>
    <property type="match status" value="1"/>
</dbReference>
<proteinExistence type="predicted"/>
<evidence type="ECO:0000256" key="3">
    <source>
        <dbReference type="ARBA" id="ARBA00023242"/>
    </source>
</evidence>
<dbReference type="InterPro" id="IPR021850">
    <property type="entry name" value="Symplekin/Pta1"/>
</dbReference>
<feature type="domain" description="Symplekin/Pta1 N-terminal" evidence="5">
    <location>
        <begin position="124"/>
        <end position="352"/>
    </location>
</feature>
<dbReference type="OrthoDB" id="331600at2759"/>
<gene>
    <name evidence="7" type="ORF">DME_LOCUS6155</name>
</gene>
<feature type="compositionally biased region" description="Basic and acidic residues" evidence="4">
    <location>
        <begin position="355"/>
        <end position="386"/>
    </location>
</feature>
<accession>A0A0N4U4S0</accession>
<sequence>MSNDSNCNEDLSDLVHSEIREAQIVCGRTVDERIAHLQRCEIFFNSLYNDFKAEEMLLHRDKSGSLLDNFLDEMLEFASQNEPKIRCFIAQFIEKACKKDADLMIKAGNSLLYLIDAGGIGFVTVVKKVIGSCCQLYPIVLKWAANSKCKEVEVCWEFFSMLKGRIMQHLDSDNEGQVFFFLLSLMSCHIVRKQTMKFLETVILSQTVRTEESEENRGDIMCLNKIPREHRFISYRKMENEASLNFSALLDQISSTHISSLNLLTGISCICNIARLRPQFMQPVIGALESLQVNLPPTLAMSQVKSVRKELKMHLLRILKHPSCIPFSQRVETLLNDLGASQSEISRSLPTTNDAGKRSRQSDSLEGLEKKRPKIDNDDETTRFVDKEEDEEYGVEGARPSISSVGASSDTAVDITAQFVYERLRPRVVTNLVLISLVTLPDEMPAAFQSSFTPIAAAGTESQIRHLSRLIATQLTSLGLGPGYELVQNEKHQQSIARQMARMEGAAIPPTPLNEFPSSYKKDSFSQFTSNAFVFRKSKPKTQFGLLTITKRLPKDEAVNLVQLLFQRIIANEKRAIQGGAGIAYQKLLVRLVTRFDSDSCGRLQELLADFIIQEQKSRTDLALLWIAELYAQYQGFSLCQASFISSGNSKKDLFQRFDNVLCNLLKILFNRGEHKETMFHKILLEVPLLTPESLKWLREACLDSVFGGFGITTLRELVMTRSRQRIELLNLLLDLSYSEKNEVRQQSIETAKELYQIDYIKGDVRDYLIRSLKHCTHSKPPPQFCFHLPAGAESKWDENTIRTALNLFLSIVPLDHSLIHHFATIYGKSPTEVKRLTLRAIDSAIKTIGGSSPDLLKMIETCPLGAETLAIRIVHLLTERNPPTCELVESTCALYDQGRTDIRSLVPVLNGLDKARISSLLPKFVLNQVNQKSLPVVYHKLLFERNIKTGKQTMSTSELLVAIHRIPLTNKESVQLLLENINLLLSQLVGLKDSIASAIDTLIGDENISSVLFHTIIRTFQSYPALGGFISNVLLKIAQKRPWVTDRSIWSYFVACVIRTTPHSYLAVLTGLSSEEFCELAASSTKHGTNIISALRSYIPTLSAHQQKKIDRRIRETIMKDNDVSFIYANSQSCE</sequence>
<keyword evidence="9" id="KW-1185">Reference proteome</keyword>
<dbReference type="GO" id="GO:0005847">
    <property type="term" value="C:mRNA cleavage and polyadenylation specificity factor complex"/>
    <property type="evidence" value="ECO:0007669"/>
    <property type="project" value="TreeGrafter"/>
</dbReference>
<keyword evidence="2" id="KW-0507">mRNA processing</keyword>